<dbReference type="GO" id="GO:0005744">
    <property type="term" value="C:TIM23 mitochondrial import inner membrane translocase complex"/>
    <property type="evidence" value="ECO:0007669"/>
    <property type="project" value="UniProtKB-UniRule"/>
</dbReference>
<dbReference type="Pfam" id="PF03031">
    <property type="entry name" value="NIF"/>
    <property type="match status" value="1"/>
</dbReference>
<dbReference type="FunFam" id="3.40.50.1000:FF:000019">
    <property type="entry name" value="Mitochondrial import inner membrane translocase subunit TIM50"/>
    <property type="match status" value="1"/>
</dbReference>
<reference evidence="17" key="1">
    <citation type="submission" date="2016-05" db="EMBL/GenBank/DDBJ databases">
        <title>Comparative genomics of biotechnologically important yeasts.</title>
        <authorList>
            <consortium name="DOE Joint Genome Institute"/>
            <person name="Riley R."/>
            <person name="Haridas S."/>
            <person name="Wolfe K.H."/>
            <person name="Lopes M.R."/>
            <person name="Hittinger C.T."/>
            <person name="Goker M."/>
            <person name="Salamov A."/>
            <person name="Wisecaver J."/>
            <person name="Long T.M."/>
            <person name="Aerts A.L."/>
            <person name="Barry K."/>
            <person name="Choi C."/>
            <person name="Clum A."/>
            <person name="Coughlan A.Y."/>
            <person name="Deshpande S."/>
            <person name="Douglass A.P."/>
            <person name="Hanson S.J."/>
            <person name="Klenk H.-P."/>
            <person name="Labutti K."/>
            <person name="Lapidus A."/>
            <person name="Lindquist E."/>
            <person name="Lipzen A."/>
            <person name="Meier-Kolthoff J.P."/>
            <person name="Ohm R.A."/>
            <person name="Otillar R.P."/>
            <person name="Pangilinan J."/>
            <person name="Peng Y."/>
            <person name="Rokas A."/>
            <person name="Rosa C.A."/>
            <person name="Scheuner C."/>
            <person name="Sibirny A.A."/>
            <person name="Slot J.C."/>
            <person name="Stielow J.B."/>
            <person name="Sun H."/>
            <person name="Kurtzman C.P."/>
            <person name="Blackwell M."/>
            <person name="Grigoriev I.V."/>
            <person name="Jeffries T.W."/>
        </authorList>
    </citation>
    <scope>NUCLEOTIDE SEQUENCE [LARGE SCALE GENOMIC DNA]</scope>
    <source>
        <strain evidence="17">DSM 1968</strain>
    </source>
</reference>
<dbReference type="InterPro" id="IPR036412">
    <property type="entry name" value="HAD-like_sf"/>
</dbReference>
<dbReference type="CDD" id="cd07521">
    <property type="entry name" value="HAD_FCP1-like"/>
    <property type="match status" value="1"/>
</dbReference>
<keyword evidence="8 13" id="KW-0809">Transit peptide</keyword>
<feature type="domain" description="FCP1 homology" evidence="15">
    <location>
        <begin position="207"/>
        <end position="350"/>
    </location>
</feature>
<evidence type="ECO:0000256" key="9">
    <source>
        <dbReference type="ARBA" id="ARBA00022989"/>
    </source>
</evidence>
<evidence type="ECO:0000313" key="17">
    <source>
        <dbReference type="Proteomes" id="UP000095038"/>
    </source>
</evidence>
<comment type="subcellular location">
    <subcellularLocation>
        <location evidence="1 13">Mitochondrion inner membrane</location>
        <topology evidence="1 13">Single-pass membrane protein</topology>
    </subcellularLocation>
</comment>
<dbReference type="InterPro" id="IPR004274">
    <property type="entry name" value="FCP1_dom"/>
</dbReference>
<keyword evidence="11 13" id="KW-0496">Mitochondrion</keyword>
<proteinExistence type="inferred from homology"/>
<dbReference type="EMBL" id="KV454475">
    <property type="protein sequence ID" value="ODV64229.1"/>
    <property type="molecule type" value="Genomic_DNA"/>
</dbReference>
<dbReference type="GeneID" id="30966109"/>
<dbReference type="RefSeq" id="XP_020050536.1">
    <property type="nucleotide sequence ID" value="XM_020192473.1"/>
</dbReference>
<evidence type="ECO:0000313" key="16">
    <source>
        <dbReference type="EMBL" id="ODV64229.1"/>
    </source>
</evidence>
<dbReference type="PANTHER" id="PTHR12210">
    <property type="entry name" value="DULLARD PROTEIN PHOSPHATASE"/>
    <property type="match status" value="1"/>
</dbReference>
<dbReference type="OrthoDB" id="287041at2759"/>
<feature type="compositionally biased region" description="Basic and acidic residues" evidence="14">
    <location>
        <begin position="78"/>
        <end position="112"/>
    </location>
</feature>
<dbReference type="GO" id="GO:0042802">
    <property type="term" value="F:identical protein binding"/>
    <property type="evidence" value="ECO:0007669"/>
    <property type="project" value="EnsemblFungi"/>
</dbReference>
<keyword evidence="5" id="KW-0812">Transmembrane</keyword>
<keyword evidence="10 13" id="KW-0811">Translocation</keyword>
<dbReference type="InterPro" id="IPR050365">
    <property type="entry name" value="TIM50"/>
</dbReference>
<comment type="subunit">
    <text evidence="13">Component of the TIM23 complex.</text>
</comment>
<evidence type="ECO:0000256" key="4">
    <source>
        <dbReference type="ARBA" id="ARBA00022448"/>
    </source>
</evidence>
<evidence type="ECO:0000256" key="12">
    <source>
        <dbReference type="ARBA" id="ARBA00023136"/>
    </source>
</evidence>
<keyword evidence="9" id="KW-1133">Transmembrane helix</keyword>
<keyword evidence="12" id="KW-0472">Membrane</keyword>
<comment type="function">
    <text evidence="13">Essential component of the TIM23 complex, a complex that mediates the translocation of transit peptide-containing proteins across the mitochondrial inner membrane.</text>
</comment>
<evidence type="ECO:0000256" key="14">
    <source>
        <dbReference type="SAM" id="MobiDB-lite"/>
    </source>
</evidence>
<evidence type="ECO:0000256" key="6">
    <source>
        <dbReference type="ARBA" id="ARBA00022792"/>
    </source>
</evidence>
<dbReference type="InParanoid" id="A0A1D2VRL1"/>
<keyword evidence="17" id="KW-1185">Reference proteome</keyword>
<dbReference type="GO" id="GO:0030943">
    <property type="term" value="F:mitochondrion targeting sequence binding"/>
    <property type="evidence" value="ECO:0007669"/>
    <property type="project" value="EnsemblFungi"/>
</dbReference>
<dbReference type="SMART" id="SM00577">
    <property type="entry name" value="CPDc"/>
    <property type="match status" value="1"/>
</dbReference>
<sequence length="509" mass="60023">MSFLSRSAIIGSRRFQFHQSYYLRNTLNSIRLFDRKININYNPNRYLSSKKTEKDEPSSILSDDILAKAGFEVDEIEKHHKESERQKQIEEAERQEKENEKENENDSDNDKRERRKRVSSLDRKRDRWGNLSFFSFVGATILGTAYLARNWDEGEEEKITLPGESYVDNGYTPGLMYERFKKRFQSIFSYFSEPAFEELLPPSPPEPYKRPLTLVIGLENLLVHSEWTKDGGWRTAKRPGLDYFLSYLSLYYEIVIFSSNSFMYNERTIERLDPNKLHISYALHREAARYVDGKIIKDLSLMNRDLGKIIIVDTDPNCFELQPDNAIGMKPWDGKPDDKLIRLIPILEYIAAQPNIKDIRPIIRTFEDKFKIPEEFHQREMKLREEFKKEYELKKKNHKGNWAFKLLGLQPLGSTANVSSNGIKQDDEPKMYIDLIREEGQRQYKSYLKFLEEKGQEMLEKQKQMEKQMLSDQKFSINKLLTEGMPNQEDIAKAQIEKMQKVQQAQPVQ</sequence>
<evidence type="ECO:0000256" key="5">
    <source>
        <dbReference type="ARBA" id="ARBA00022692"/>
    </source>
</evidence>
<keyword evidence="6" id="KW-0999">Mitochondrion inner membrane</keyword>
<dbReference type="GO" id="GO:0008320">
    <property type="term" value="F:protein transmembrane transporter activity"/>
    <property type="evidence" value="ECO:0007669"/>
    <property type="project" value="EnsemblFungi"/>
</dbReference>
<evidence type="ECO:0000256" key="3">
    <source>
        <dbReference type="ARBA" id="ARBA00020799"/>
    </source>
</evidence>
<organism evidence="16 17">
    <name type="scientific">Ascoidea rubescens DSM 1968</name>
    <dbReference type="NCBI Taxonomy" id="1344418"/>
    <lineage>
        <taxon>Eukaryota</taxon>
        <taxon>Fungi</taxon>
        <taxon>Dikarya</taxon>
        <taxon>Ascomycota</taxon>
        <taxon>Saccharomycotina</taxon>
        <taxon>Saccharomycetes</taxon>
        <taxon>Ascoideaceae</taxon>
        <taxon>Ascoidea</taxon>
    </lineage>
</organism>
<evidence type="ECO:0000256" key="11">
    <source>
        <dbReference type="ARBA" id="ARBA00023128"/>
    </source>
</evidence>
<protein>
    <recommendedName>
        <fullName evidence="3 13">Mitochondrial import inner membrane translocase subunit TIM50</fullName>
    </recommendedName>
</protein>
<evidence type="ECO:0000259" key="15">
    <source>
        <dbReference type="PROSITE" id="PS50969"/>
    </source>
</evidence>
<dbReference type="Proteomes" id="UP000095038">
    <property type="component" value="Unassembled WGS sequence"/>
</dbReference>
<evidence type="ECO:0000256" key="13">
    <source>
        <dbReference type="RuleBase" id="RU365079"/>
    </source>
</evidence>
<dbReference type="STRING" id="1344418.A0A1D2VRL1"/>
<dbReference type="InterPro" id="IPR023214">
    <property type="entry name" value="HAD_sf"/>
</dbReference>
<evidence type="ECO:0000256" key="7">
    <source>
        <dbReference type="ARBA" id="ARBA00022927"/>
    </source>
</evidence>
<name>A0A1D2VRL1_9ASCO</name>
<keyword evidence="7 13" id="KW-0653">Protein transport</keyword>
<dbReference type="SUPFAM" id="SSF56784">
    <property type="entry name" value="HAD-like"/>
    <property type="match status" value="1"/>
</dbReference>
<evidence type="ECO:0000256" key="1">
    <source>
        <dbReference type="ARBA" id="ARBA00004434"/>
    </source>
</evidence>
<dbReference type="GO" id="GO:0030150">
    <property type="term" value="P:protein import into mitochondrial matrix"/>
    <property type="evidence" value="ECO:0007669"/>
    <property type="project" value="EnsemblFungi"/>
</dbReference>
<evidence type="ECO:0000256" key="2">
    <source>
        <dbReference type="ARBA" id="ARBA00006344"/>
    </source>
</evidence>
<dbReference type="AlphaFoldDB" id="A0A1D2VRL1"/>
<keyword evidence="4 13" id="KW-0813">Transport</keyword>
<evidence type="ECO:0000256" key="10">
    <source>
        <dbReference type="ARBA" id="ARBA00023010"/>
    </source>
</evidence>
<dbReference type="Gene3D" id="3.40.50.1000">
    <property type="entry name" value="HAD superfamily/HAD-like"/>
    <property type="match status" value="1"/>
</dbReference>
<gene>
    <name evidence="16" type="ORF">ASCRUDRAFT_73897</name>
</gene>
<comment type="similarity">
    <text evidence="2 13">Belongs to the TIM50 family.</text>
</comment>
<dbReference type="FunCoup" id="A0A1D2VRL1">
    <property type="interactions" value="473"/>
</dbReference>
<feature type="region of interest" description="Disordered" evidence="14">
    <location>
        <begin position="78"/>
        <end position="119"/>
    </location>
</feature>
<dbReference type="PROSITE" id="PS50969">
    <property type="entry name" value="FCP1"/>
    <property type="match status" value="1"/>
</dbReference>
<dbReference type="GO" id="GO:0046902">
    <property type="term" value="P:regulation of mitochondrial membrane permeability"/>
    <property type="evidence" value="ECO:0007669"/>
    <property type="project" value="EnsemblFungi"/>
</dbReference>
<accession>A0A1D2VRL1</accession>
<evidence type="ECO:0000256" key="8">
    <source>
        <dbReference type="ARBA" id="ARBA00022946"/>
    </source>
</evidence>